<feature type="DNA-binding region" description="H-T-H motif" evidence="2">
    <location>
        <begin position="42"/>
        <end position="61"/>
    </location>
</feature>
<evidence type="ECO:0000256" key="2">
    <source>
        <dbReference type="HAMAP-Rule" id="MF_00978"/>
    </source>
</evidence>
<dbReference type="Gene3D" id="3.30.930.10">
    <property type="entry name" value="Bira Bifunctional Protein, Domain 2"/>
    <property type="match status" value="1"/>
</dbReference>
<dbReference type="PROSITE" id="PS51733">
    <property type="entry name" value="BPL_LPL_CATALYTIC"/>
    <property type="match status" value="1"/>
</dbReference>
<keyword evidence="2" id="KW-0805">Transcription regulation</keyword>
<feature type="binding site" evidence="2">
    <location>
        <position position="207"/>
    </location>
    <ligand>
        <name>biotin</name>
        <dbReference type="ChEBI" id="CHEBI:57586"/>
    </ligand>
</feature>
<dbReference type="SUPFAM" id="SSF46785">
    <property type="entry name" value="Winged helix' DNA-binding domain"/>
    <property type="match status" value="1"/>
</dbReference>
<dbReference type="InterPro" id="IPR013196">
    <property type="entry name" value="HTH_11"/>
</dbReference>
<dbReference type="InterPro" id="IPR004408">
    <property type="entry name" value="Biotin_CoA_COase_ligase"/>
</dbReference>
<dbReference type="InterPro" id="IPR004143">
    <property type="entry name" value="BPL_LPL_catalytic"/>
</dbReference>
<comment type="caution">
    <text evidence="2">Lacks conserved residue(s) required for the propagation of feature annotation.</text>
</comment>
<dbReference type="GO" id="GO:0003677">
    <property type="term" value="F:DNA binding"/>
    <property type="evidence" value="ECO:0007669"/>
    <property type="project" value="UniProtKB-UniRule"/>
</dbReference>
<dbReference type="PANTHER" id="PTHR12835:SF5">
    <property type="entry name" value="BIOTIN--PROTEIN LIGASE"/>
    <property type="match status" value="1"/>
</dbReference>
<protein>
    <recommendedName>
        <fullName evidence="2">Bifunctional ligase/repressor BirA</fullName>
    </recommendedName>
    <alternativeName>
        <fullName evidence="2">Biotin operon repressor</fullName>
    </alternativeName>
    <alternativeName>
        <fullName evidence="2">Biotin--[acetyl-CoA-carboxylase] ligase</fullName>
        <ecNumber evidence="2">6.3.4.15</ecNumber>
    </alternativeName>
    <alternativeName>
        <fullName evidence="2">Biotin--protein ligase</fullName>
    </alternativeName>
    <alternativeName>
        <fullName evidence="2">Biotin-[acetyl-CoA carboxylase] synthetase</fullName>
    </alternativeName>
</protein>
<dbReference type="InterPro" id="IPR036388">
    <property type="entry name" value="WH-like_DNA-bd_sf"/>
</dbReference>
<proteinExistence type="inferred from homology"/>
<dbReference type="Pfam" id="PF03099">
    <property type="entry name" value="BPL_LplA_LipB"/>
    <property type="match status" value="1"/>
</dbReference>
<organism evidence="4 5">
    <name type="scientific">Hydrocarboniclastica marina</name>
    <dbReference type="NCBI Taxonomy" id="2259620"/>
    <lineage>
        <taxon>Bacteria</taxon>
        <taxon>Pseudomonadati</taxon>
        <taxon>Pseudomonadota</taxon>
        <taxon>Gammaproteobacteria</taxon>
        <taxon>Alteromonadales</taxon>
        <taxon>Alteromonadaceae</taxon>
        <taxon>Hydrocarboniclastica</taxon>
    </lineage>
</organism>
<dbReference type="CDD" id="cd16442">
    <property type="entry name" value="BPL"/>
    <property type="match status" value="1"/>
</dbReference>
<evidence type="ECO:0000313" key="4">
    <source>
        <dbReference type="EMBL" id="QCF24938.1"/>
    </source>
</evidence>
<dbReference type="GO" id="GO:0004077">
    <property type="term" value="F:biotin--[biotin carboxyl-carrier protein] ligase activity"/>
    <property type="evidence" value="ECO:0007669"/>
    <property type="project" value="UniProtKB-UniRule"/>
</dbReference>
<sequence>MALYCLIRLMLDHFRHRSSRRALSLERNKLISILADGKLHSGQDLANTLGVSRAAVWKKLSQLDEMGVPVRRLHGKGYCLKQPLDLLDKERLEQLLDPEQRELINLHVLDDVPSTNDYLSARELVAKYEVCLAEKQSAGKGRRGRKWEGSYGRDIALSVKFESERGVSGLDGLSLAVGVALADSLTRAGVEGISLKWPNDLWLGEKKVAGILIELSGELQTRCEVVVGIGLNVSMAEDEGASINQPWTSLATDGGLPEISRNSIAAKLIAGLISALERFEREGFAIFQAQWVSLDALKGREVFVVGQETSGLGAGIDAFGAYRLETASGEVRLNAGEVSVRAKG</sequence>
<dbReference type="Pfam" id="PF08279">
    <property type="entry name" value="HTH_11"/>
    <property type="match status" value="1"/>
</dbReference>
<dbReference type="Gene3D" id="1.10.10.10">
    <property type="entry name" value="Winged helix-like DNA-binding domain superfamily/Winged helix DNA-binding domain"/>
    <property type="match status" value="1"/>
</dbReference>
<dbReference type="OrthoDB" id="9807064at2"/>
<comment type="catalytic activity">
    <reaction evidence="2">
        <text>biotin + L-lysyl-[protein] + ATP = N(6)-biotinyl-L-lysyl-[protein] + AMP + diphosphate + H(+)</text>
        <dbReference type="Rhea" id="RHEA:11756"/>
        <dbReference type="Rhea" id="RHEA-COMP:9752"/>
        <dbReference type="Rhea" id="RHEA-COMP:10505"/>
        <dbReference type="ChEBI" id="CHEBI:15378"/>
        <dbReference type="ChEBI" id="CHEBI:29969"/>
        <dbReference type="ChEBI" id="CHEBI:30616"/>
        <dbReference type="ChEBI" id="CHEBI:33019"/>
        <dbReference type="ChEBI" id="CHEBI:57586"/>
        <dbReference type="ChEBI" id="CHEBI:83144"/>
        <dbReference type="ChEBI" id="CHEBI:456215"/>
        <dbReference type="EC" id="6.3.4.15"/>
    </reaction>
</comment>
<evidence type="ECO:0000313" key="5">
    <source>
        <dbReference type="Proteomes" id="UP000298049"/>
    </source>
</evidence>
<reference evidence="4 5" key="1">
    <citation type="submission" date="2018-07" db="EMBL/GenBank/DDBJ databases">
        <title>Marsedoiliclastica nanhaica gen. nov. sp. nov., a novel marine hydrocarbonoclastic bacterium isolated from an in-situ enriched hydrocarbon-degrading consortium in deep-sea sediment.</title>
        <authorList>
            <person name="Dong C."/>
            <person name="Ma T."/>
            <person name="Liu R."/>
            <person name="Shao Z."/>
        </authorList>
    </citation>
    <scope>NUCLEOTIDE SEQUENCE [LARGE SCALE GENOMIC DNA]</scope>
    <source>
        <strain evidence="5">soil36-7</strain>
    </source>
</reference>
<evidence type="ECO:0000259" key="3">
    <source>
        <dbReference type="PROSITE" id="PS51733"/>
    </source>
</evidence>
<keyword evidence="2" id="KW-0547">Nucleotide-binding</keyword>
<keyword evidence="2" id="KW-0092">Biotin</keyword>
<dbReference type="HAMAP" id="MF_00978">
    <property type="entry name" value="Bifunct_BirA"/>
    <property type="match status" value="1"/>
</dbReference>
<accession>A0A4P7XDP5</accession>
<gene>
    <name evidence="2" type="primary">birA</name>
    <name evidence="4" type="ORF">soil367_02695</name>
</gene>
<keyword evidence="2" id="KW-0067">ATP-binding</keyword>
<dbReference type="PANTHER" id="PTHR12835">
    <property type="entry name" value="BIOTIN PROTEIN LIGASE"/>
    <property type="match status" value="1"/>
</dbReference>
<keyword evidence="1 2" id="KW-0436">Ligase</keyword>
<keyword evidence="5" id="KW-1185">Reference proteome</keyword>
<dbReference type="InterPro" id="IPR045864">
    <property type="entry name" value="aa-tRNA-synth_II/BPL/LPL"/>
</dbReference>
<keyword evidence="2" id="KW-0678">Repressor</keyword>
<feature type="binding site" evidence="2">
    <location>
        <position position="136"/>
    </location>
    <ligand>
        <name>biotin</name>
        <dbReference type="ChEBI" id="CHEBI:57586"/>
    </ligand>
</feature>
<dbReference type="Gene3D" id="2.30.30.100">
    <property type="match status" value="1"/>
</dbReference>
<dbReference type="GO" id="GO:0006355">
    <property type="term" value="P:regulation of DNA-templated transcription"/>
    <property type="evidence" value="ECO:0007669"/>
    <property type="project" value="UniProtKB-UniRule"/>
</dbReference>
<dbReference type="GO" id="GO:0005524">
    <property type="term" value="F:ATP binding"/>
    <property type="evidence" value="ECO:0007669"/>
    <property type="project" value="UniProtKB-UniRule"/>
</dbReference>
<comment type="function">
    <text evidence="2">Acts both as a biotin--[acetyl-CoA-carboxylase] ligase and a biotin-operon repressor. In the presence of ATP, BirA activates biotin to form the BirA-biotinyl-5'-adenylate (BirA-bio-5'-AMP or holoBirA) complex. HoloBirA can either transfer the biotinyl moiety to the biotin carboxyl carrier protein (BCCP) subunit of acetyl-CoA carboxylase, or bind to the biotin operator site and inhibit transcription of the operon.</text>
</comment>
<keyword evidence="2" id="KW-0238">DNA-binding</keyword>
<dbReference type="NCBIfam" id="TIGR00121">
    <property type="entry name" value="birA_ligase"/>
    <property type="match status" value="1"/>
</dbReference>
<dbReference type="InterPro" id="IPR036390">
    <property type="entry name" value="WH_DNA-bd_sf"/>
</dbReference>
<feature type="binding site" evidence="2">
    <location>
        <begin position="114"/>
        <end position="116"/>
    </location>
    <ligand>
        <name>biotin</name>
        <dbReference type="ChEBI" id="CHEBI:57586"/>
    </ligand>
</feature>
<dbReference type="GO" id="GO:0005737">
    <property type="term" value="C:cytoplasm"/>
    <property type="evidence" value="ECO:0007669"/>
    <property type="project" value="TreeGrafter"/>
</dbReference>
<evidence type="ECO:0000256" key="1">
    <source>
        <dbReference type="ARBA" id="ARBA00022598"/>
    </source>
</evidence>
<keyword evidence="2" id="KW-0804">Transcription</keyword>
<dbReference type="SUPFAM" id="SSF55681">
    <property type="entry name" value="Class II aaRS and biotin synthetases"/>
    <property type="match status" value="1"/>
</dbReference>
<dbReference type="EMBL" id="CP031093">
    <property type="protein sequence ID" value="QCF24938.1"/>
    <property type="molecule type" value="Genomic_DNA"/>
</dbReference>
<name>A0A4P7XDP5_9ALTE</name>
<dbReference type="EC" id="6.3.4.15" evidence="2"/>
<dbReference type="KEGG" id="hmi:soil367_02695"/>
<feature type="domain" description="BPL/LPL catalytic" evidence="3">
    <location>
        <begin position="98"/>
        <end position="280"/>
    </location>
</feature>
<comment type="similarity">
    <text evidence="2">Belongs to the biotin--protein ligase family.</text>
</comment>
<dbReference type="AlphaFoldDB" id="A0A4P7XDP5"/>
<dbReference type="InterPro" id="IPR030855">
    <property type="entry name" value="Bifunct_BirA"/>
</dbReference>
<dbReference type="Proteomes" id="UP000298049">
    <property type="component" value="Chromosome"/>
</dbReference>